<sequence length="235" mass="25202">MYHFDQHEVLEGFLKSWGMILLSEIGDKTFFIAAIMAMKNRRRTVFMGAIGALASMTVLSAAMGWAAPNLISKKYTHYAAITLFLYFGLRMLYEVAVGGDSEGASEYEEVEKELGSKAAKSGSKGSLNGEGDAKGRNNGQLLRRLFSPVFLEAFVLTFLAEWGDRSQIATIGLAASSDVVGVTLGGIVGHSICTGAAVLGGRHLASYVDERTMSLLGGLLFIAFGAHAYWEGVPT</sequence>
<gene>
    <name evidence="8" type="ORF">COCSUDRAFT_34389</name>
</gene>
<dbReference type="AlphaFoldDB" id="I0YLE2"/>
<evidence type="ECO:0000256" key="3">
    <source>
        <dbReference type="ARBA" id="ARBA00022692"/>
    </source>
</evidence>
<dbReference type="GO" id="GO:0005794">
    <property type="term" value="C:Golgi apparatus"/>
    <property type="evidence" value="ECO:0007669"/>
    <property type="project" value="TreeGrafter"/>
</dbReference>
<keyword evidence="5 6" id="KW-0472">Membrane</keyword>
<comment type="similarity">
    <text evidence="2 6">Belongs to the GDT1 family.</text>
</comment>
<feature type="transmembrane region" description="Helical" evidence="6">
    <location>
        <begin position="45"/>
        <end position="63"/>
    </location>
</feature>
<dbReference type="PANTHER" id="PTHR12608:SF1">
    <property type="entry name" value="TRANSMEMBRANE PROTEIN 165"/>
    <property type="match status" value="1"/>
</dbReference>
<feature type="region of interest" description="Disordered" evidence="7">
    <location>
        <begin position="115"/>
        <end position="134"/>
    </location>
</feature>
<dbReference type="OrthoDB" id="442680at2759"/>
<evidence type="ECO:0000256" key="7">
    <source>
        <dbReference type="SAM" id="MobiDB-lite"/>
    </source>
</evidence>
<evidence type="ECO:0000313" key="8">
    <source>
        <dbReference type="EMBL" id="EIE19211.1"/>
    </source>
</evidence>
<feature type="transmembrane region" description="Helical" evidence="6">
    <location>
        <begin position="75"/>
        <end position="93"/>
    </location>
</feature>
<dbReference type="PROSITE" id="PS01214">
    <property type="entry name" value="UPF0016"/>
    <property type="match status" value="1"/>
</dbReference>
<evidence type="ECO:0000256" key="6">
    <source>
        <dbReference type="RuleBase" id="RU365102"/>
    </source>
</evidence>
<dbReference type="InterPro" id="IPR001727">
    <property type="entry name" value="GDT1-like"/>
</dbReference>
<keyword evidence="3 6" id="KW-0812">Transmembrane</keyword>
<evidence type="ECO:0000256" key="2">
    <source>
        <dbReference type="ARBA" id="ARBA00009190"/>
    </source>
</evidence>
<accession>I0YLE2</accession>
<comment type="subcellular location">
    <subcellularLocation>
        <location evidence="1 6">Membrane</location>
        <topology evidence="1 6">Multi-pass membrane protein</topology>
    </subcellularLocation>
</comment>
<feature type="transmembrane region" description="Helical" evidence="6">
    <location>
        <begin position="180"/>
        <end position="200"/>
    </location>
</feature>
<dbReference type="GO" id="GO:0032472">
    <property type="term" value="P:Golgi calcium ion transport"/>
    <property type="evidence" value="ECO:0007669"/>
    <property type="project" value="TreeGrafter"/>
</dbReference>
<dbReference type="Proteomes" id="UP000007264">
    <property type="component" value="Unassembled WGS sequence"/>
</dbReference>
<feature type="transmembrane region" description="Helical" evidence="6">
    <location>
        <begin position="212"/>
        <end position="230"/>
    </location>
</feature>
<dbReference type="eggNOG" id="KOG2881">
    <property type="taxonomic scope" value="Eukaryota"/>
</dbReference>
<name>I0YLE2_COCSC</name>
<dbReference type="GeneID" id="17037141"/>
<dbReference type="GO" id="GO:0032468">
    <property type="term" value="P:Golgi calcium ion homeostasis"/>
    <property type="evidence" value="ECO:0007669"/>
    <property type="project" value="TreeGrafter"/>
</dbReference>
<dbReference type="EMBL" id="AGSI01000020">
    <property type="protein sequence ID" value="EIE19211.1"/>
    <property type="molecule type" value="Genomic_DNA"/>
</dbReference>
<dbReference type="GO" id="GO:0005384">
    <property type="term" value="F:manganese ion transmembrane transporter activity"/>
    <property type="evidence" value="ECO:0007669"/>
    <property type="project" value="TreeGrafter"/>
</dbReference>
<keyword evidence="4 6" id="KW-1133">Transmembrane helix</keyword>
<reference evidence="8 9" key="1">
    <citation type="journal article" date="2012" name="Genome Biol.">
        <title>The genome of the polar eukaryotic microalga coccomyxa subellipsoidea reveals traits of cold adaptation.</title>
        <authorList>
            <person name="Blanc G."/>
            <person name="Agarkova I."/>
            <person name="Grimwood J."/>
            <person name="Kuo A."/>
            <person name="Brueggeman A."/>
            <person name="Dunigan D."/>
            <person name="Gurnon J."/>
            <person name="Ladunga I."/>
            <person name="Lindquist E."/>
            <person name="Lucas S."/>
            <person name="Pangilinan J."/>
            <person name="Proschold T."/>
            <person name="Salamov A."/>
            <person name="Schmutz J."/>
            <person name="Weeks D."/>
            <person name="Yamada T."/>
            <person name="Claverie J.M."/>
            <person name="Grigoriev I."/>
            <person name="Van Etten J."/>
            <person name="Lomsadze A."/>
            <person name="Borodovsky M."/>
        </authorList>
    </citation>
    <scope>NUCLEOTIDE SEQUENCE [LARGE SCALE GENOMIC DNA]</scope>
    <source>
        <strain evidence="8 9">C-169</strain>
    </source>
</reference>
<dbReference type="Pfam" id="PF01169">
    <property type="entry name" value="GDT1"/>
    <property type="match status" value="2"/>
</dbReference>
<dbReference type="KEGG" id="csl:COCSUDRAFT_34389"/>
<proteinExistence type="inferred from homology"/>
<dbReference type="GO" id="GO:0016020">
    <property type="term" value="C:membrane"/>
    <property type="evidence" value="ECO:0007669"/>
    <property type="project" value="UniProtKB-SubCell"/>
</dbReference>
<evidence type="ECO:0000256" key="1">
    <source>
        <dbReference type="ARBA" id="ARBA00004141"/>
    </source>
</evidence>
<organism evidence="8 9">
    <name type="scientific">Coccomyxa subellipsoidea (strain C-169)</name>
    <name type="common">Green microalga</name>
    <dbReference type="NCBI Taxonomy" id="574566"/>
    <lineage>
        <taxon>Eukaryota</taxon>
        <taxon>Viridiplantae</taxon>
        <taxon>Chlorophyta</taxon>
        <taxon>core chlorophytes</taxon>
        <taxon>Trebouxiophyceae</taxon>
        <taxon>Trebouxiophyceae incertae sedis</taxon>
        <taxon>Coccomyxaceae</taxon>
        <taxon>Coccomyxa</taxon>
        <taxon>Coccomyxa subellipsoidea</taxon>
    </lineage>
</organism>
<dbReference type="InterPro" id="IPR049555">
    <property type="entry name" value="GDT1-like_CS"/>
</dbReference>
<dbReference type="GO" id="GO:0015085">
    <property type="term" value="F:calcium ion transmembrane transporter activity"/>
    <property type="evidence" value="ECO:0007669"/>
    <property type="project" value="TreeGrafter"/>
</dbReference>
<dbReference type="RefSeq" id="XP_005643755.1">
    <property type="nucleotide sequence ID" value="XM_005643698.1"/>
</dbReference>
<protein>
    <recommendedName>
        <fullName evidence="6">GDT1 family protein</fullName>
    </recommendedName>
</protein>
<feature type="compositionally biased region" description="Low complexity" evidence="7">
    <location>
        <begin position="116"/>
        <end position="126"/>
    </location>
</feature>
<evidence type="ECO:0000256" key="4">
    <source>
        <dbReference type="ARBA" id="ARBA00022989"/>
    </source>
</evidence>
<keyword evidence="9" id="KW-1185">Reference proteome</keyword>
<comment type="caution">
    <text evidence="8">The sequence shown here is derived from an EMBL/GenBank/DDBJ whole genome shotgun (WGS) entry which is preliminary data.</text>
</comment>
<dbReference type="PANTHER" id="PTHR12608">
    <property type="entry name" value="TRANSMEMBRANE PROTEIN HTP-1 RELATED"/>
    <property type="match status" value="1"/>
</dbReference>
<evidence type="ECO:0000313" key="9">
    <source>
        <dbReference type="Proteomes" id="UP000007264"/>
    </source>
</evidence>
<feature type="transmembrane region" description="Helical" evidence="6">
    <location>
        <begin position="141"/>
        <end position="160"/>
    </location>
</feature>
<evidence type="ECO:0000256" key="5">
    <source>
        <dbReference type="ARBA" id="ARBA00023136"/>
    </source>
</evidence>